<gene>
    <name evidence="8" type="ORF">IPN91_09575</name>
</gene>
<dbReference type="Gene3D" id="3.40.640.10">
    <property type="entry name" value="Type I PLP-dependent aspartate aminotransferase-like (Major domain)"/>
    <property type="match status" value="1"/>
</dbReference>
<evidence type="ECO:0000256" key="1">
    <source>
        <dbReference type="ARBA" id="ARBA00001933"/>
    </source>
</evidence>
<dbReference type="EMBL" id="JADKCH010000009">
    <property type="protein sequence ID" value="MBK8572877.1"/>
    <property type="molecule type" value="Genomic_DNA"/>
</dbReference>
<comment type="cofactor">
    <cofactor evidence="1 6 7">
        <name>pyridoxal 5'-phosphate</name>
        <dbReference type="ChEBI" id="CHEBI:597326"/>
    </cofactor>
</comment>
<dbReference type="GO" id="GO:0030170">
    <property type="term" value="F:pyridoxal phosphate binding"/>
    <property type="evidence" value="ECO:0007669"/>
    <property type="project" value="InterPro"/>
</dbReference>
<dbReference type="PANTHER" id="PTHR11999:SF70">
    <property type="entry name" value="MIP05841P"/>
    <property type="match status" value="1"/>
</dbReference>
<dbReference type="GO" id="GO:0016831">
    <property type="term" value="F:carboxy-lyase activity"/>
    <property type="evidence" value="ECO:0007669"/>
    <property type="project" value="UniProtKB-KW"/>
</dbReference>
<evidence type="ECO:0000256" key="7">
    <source>
        <dbReference type="RuleBase" id="RU000382"/>
    </source>
</evidence>
<keyword evidence="8" id="KW-0808">Transferase</keyword>
<dbReference type="InterPro" id="IPR015422">
    <property type="entry name" value="PyrdxlP-dep_Trfase_small"/>
</dbReference>
<dbReference type="PRINTS" id="PR00800">
    <property type="entry name" value="YHDCRBOXLASE"/>
</dbReference>
<organism evidence="8 9">
    <name type="scientific">Candidatus Geothrix odensensis</name>
    <dbReference type="NCBI Taxonomy" id="2954440"/>
    <lineage>
        <taxon>Bacteria</taxon>
        <taxon>Pseudomonadati</taxon>
        <taxon>Acidobacteriota</taxon>
        <taxon>Holophagae</taxon>
        <taxon>Holophagales</taxon>
        <taxon>Holophagaceae</taxon>
        <taxon>Geothrix</taxon>
    </lineage>
</organism>
<name>A0A936F2D6_9BACT</name>
<sequence length="470" mass="51778">MDAQEFRRLGYQLVDWIADYREGLERLPVMSQAQPGEIRAAFPDHPPQHGGRMDVALAALERDVMPGITHWNHPSFFAYFPSNTSYSSILGDLAASGIGAQGMSWQTSPAATEVEEVVMDWLRQMVGLSPAFTGVIHDTASTATFTALLCAREKASGYAQDGEGLQSGEAPLVVYASDQGHSSIEKAALLAGFGRSFLRLIPTDENHAIRLDLLTAAIEKDLEIGLRPCALVAAVGTTGTTALDPVAAMADLAEKHGMWLHVDAALAGTAMVLPECRWMWAGVERADSLVFNPHKWMGVGFDLSAYYVRDPQHLIRVMSTNPSYLRTAQDGQVSNFRDWHIQLGRRFRALKLWFYLMDTGVEGLQARLRRDLENAQWLKAQVDAAPDWERLAPVPLQTVCLRHLKPGLDETALAAHNLELARRVNDSGKAYLTPSMLKGAQMLRVSIGAETTERRHVEALWEALEVAARA</sequence>
<reference evidence="8 9" key="1">
    <citation type="submission" date="2020-10" db="EMBL/GenBank/DDBJ databases">
        <title>Connecting structure to function with the recovery of over 1000 high-quality activated sludge metagenome-assembled genomes encoding full-length rRNA genes using long-read sequencing.</title>
        <authorList>
            <person name="Singleton C.M."/>
            <person name="Petriglieri F."/>
            <person name="Kristensen J.M."/>
            <person name="Kirkegaard R.H."/>
            <person name="Michaelsen T.Y."/>
            <person name="Andersen M.H."/>
            <person name="Karst S.M."/>
            <person name="Dueholm M.S."/>
            <person name="Nielsen P.H."/>
            <person name="Albertsen M."/>
        </authorList>
    </citation>
    <scope>NUCLEOTIDE SEQUENCE [LARGE SCALE GENOMIC DNA]</scope>
    <source>
        <strain evidence="8">OdNE_18-Q3-R46-58_MAXAC.008</strain>
    </source>
</reference>
<comment type="similarity">
    <text evidence="2 7">Belongs to the group II decarboxylase family.</text>
</comment>
<evidence type="ECO:0000256" key="2">
    <source>
        <dbReference type="ARBA" id="ARBA00009533"/>
    </source>
</evidence>
<accession>A0A936F2D6</accession>
<proteinExistence type="inferred from homology"/>
<evidence type="ECO:0000256" key="3">
    <source>
        <dbReference type="ARBA" id="ARBA00022793"/>
    </source>
</evidence>
<feature type="modified residue" description="N6-(pyridoxal phosphate)lysine" evidence="6">
    <location>
        <position position="295"/>
    </location>
</feature>
<dbReference type="GO" id="GO:0008483">
    <property type="term" value="F:transaminase activity"/>
    <property type="evidence" value="ECO:0007669"/>
    <property type="project" value="UniProtKB-KW"/>
</dbReference>
<evidence type="ECO:0000313" key="9">
    <source>
        <dbReference type="Proteomes" id="UP000709959"/>
    </source>
</evidence>
<dbReference type="InterPro" id="IPR002129">
    <property type="entry name" value="PyrdxlP-dep_de-COase"/>
</dbReference>
<dbReference type="Pfam" id="PF00282">
    <property type="entry name" value="Pyridoxal_deC"/>
    <property type="match status" value="1"/>
</dbReference>
<dbReference type="GO" id="GO:0005737">
    <property type="term" value="C:cytoplasm"/>
    <property type="evidence" value="ECO:0007669"/>
    <property type="project" value="TreeGrafter"/>
</dbReference>
<dbReference type="InterPro" id="IPR015421">
    <property type="entry name" value="PyrdxlP-dep_Trfase_major"/>
</dbReference>
<evidence type="ECO:0000313" key="8">
    <source>
        <dbReference type="EMBL" id="MBK8572877.1"/>
    </source>
</evidence>
<dbReference type="InterPro" id="IPR015424">
    <property type="entry name" value="PyrdxlP-dep_Trfase"/>
</dbReference>
<dbReference type="Gene3D" id="1.20.1340.10">
    <property type="entry name" value="dopa decarboxylase, N-terminal domain"/>
    <property type="match status" value="1"/>
</dbReference>
<dbReference type="GO" id="GO:0006520">
    <property type="term" value="P:amino acid metabolic process"/>
    <property type="evidence" value="ECO:0007669"/>
    <property type="project" value="InterPro"/>
</dbReference>
<evidence type="ECO:0000256" key="6">
    <source>
        <dbReference type="PIRSR" id="PIRSR602129-50"/>
    </source>
</evidence>
<comment type="caution">
    <text evidence="8">The sequence shown here is derived from an EMBL/GenBank/DDBJ whole genome shotgun (WGS) entry which is preliminary data.</text>
</comment>
<keyword evidence="3" id="KW-0210">Decarboxylase</keyword>
<dbReference type="Proteomes" id="UP000709959">
    <property type="component" value="Unassembled WGS sequence"/>
</dbReference>
<keyword evidence="4 6" id="KW-0663">Pyridoxal phosphate</keyword>
<dbReference type="PANTHER" id="PTHR11999">
    <property type="entry name" value="GROUP II PYRIDOXAL-5-PHOSPHATE DECARBOXYLASE"/>
    <property type="match status" value="1"/>
</dbReference>
<evidence type="ECO:0000256" key="5">
    <source>
        <dbReference type="ARBA" id="ARBA00023239"/>
    </source>
</evidence>
<keyword evidence="8" id="KW-0032">Aminotransferase</keyword>
<dbReference type="GO" id="GO:0019752">
    <property type="term" value="P:carboxylic acid metabolic process"/>
    <property type="evidence" value="ECO:0007669"/>
    <property type="project" value="InterPro"/>
</dbReference>
<dbReference type="InterPro" id="IPR010977">
    <property type="entry name" value="Aromatic_deC"/>
</dbReference>
<protein>
    <submittedName>
        <fullName evidence="8">Aspartate aminotransferase family protein</fullName>
    </submittedName>
</protein>
<dbReference type="AlphaFoldDB" id="A0A936F2D6"/>
<dbReference type="SUPFAM" id="SSF53383">
    <property type="entry name" value="PLP-dependent transferases"/>
    <property type="match status" value="1"/>
</dbReference>
<dbReference type="Gene3D" id="3.90.1150.10">
    <property type="entry name" value="Aspartate Aminotransferase, domain 1"/>
    <property type="match status" value="1"/>
</dbReference>
<keyword evidence="5 7" id="KW-0456">Lyase</keyword>
<evidence type="ECO:0000256" key="4">
    <source>
        <dbReference type="ARBA" id="ARBA00022898"/>
    </source>
</evidence>